<dbReference type="Pfam" id="PF02076">
    <property type="entry name" value="STE3"/>
    <property type="match status" value="1"/>
</dbReference>
<dbReference type="Proteomes" id="UP001218188">
    <property type="component" value="Unassembled WGS sequence"/>
</dbReference>
<keyword evidence="5 11" id="KW-1133">Transmembrane helix</keyword>
<dbReference type="PANTHER" id="PTHR28097">
    <property type="entry name" value="PHEROMONE A FACTOR RECEPTOR"/>
    <property type="match status" value="1"/>
</dbReference>
<dbReference type="CDD" id="cd14966">
    <property type="entry name" value="7tmD_STE3"/>
    <property type="match status" value="1"/>
</dbReference>
<feature type="transmembrane region" description="Helical" evidence="11">
    <location>
        <begin position="169"/>
        <end position="187"/>
    </location>
</feature>
<accession>A0AAD6SYG4</accession>
<evidence type="ECO:0000256" key="5">
    <source>
        <dbReference type="ARBA" id="ARBA00022989"/>
    </source>
</evidence>
<keyword evidence="3" id="KW-0589">Pheromone response</keyword>
<keyword evidence="13" id="KW-1185">Reference proteome</keyword>
<evidence type="ECO:0000256" key="10">
    <source>
        <dbReference type="SAM" id="MobiDB-lite"/>
    </source>
</evidence>
<protein>
    <submittedName>
        <fullName evidence="12">STE3-domain-containing protein</fullName>
    </submittedName>
</protein>
<evidence type="ECO:0000256" key="2">
    <source>
        <dbReference type="ARBA" id="ARBA00011085"/>
    </source>
</evidence>
<evidence type="ECO:0000313" key="12">
    <source>
        <dbReference type="EMBL" id="KAJ7035381.1"/>
    </source>
</evidence>
<feature type="transmembrane region" description="Helical" evidence="11">
    <location>
        <begin position="275"/>
        <end position="293"/>
    </location>
</feature>
<dbReference type="Gene3D" id="1.20.1070.10">
    <property type="entry name" value="Rhodopsin 7-helix transmembrane proteins"/>
    <property type="match status" value="1"/>
</dbReference>
<dbReference type="InterPro" id="IPR000481">
    <property type="entry name" value="GPCR_Pheromne_B_alpha_rcpt"/>
</dbReference>
<comment type="caution">
    <text evidence="12">The sequence shown here is derived from an EMBL/GenBank/DDBJ whole genome shotgun (WGS) entry which is preliminary data.</text>
</comment>
<keyword evidence="8" id="KW-0675">Receptor</keyword>
<dbReference type="AlphaFoldDB" id="A0AAD6SYG4"/>
<dbReference type="PRINTS" id="PR00899">
    <property type="entry name" value="GPCRSTE3"/>
</dbReference>
<evidence type="ECO:0000256" key="8">
    <source>
        <dbReference type="ARBA" id="ARBA00023170"/>
    </source>
</evidence>
<dbReference type="PANTHER" id="PTHR28097:SF1">
    <property type="entry name" value="PHEROMONE A FACTOR RECEPTOR"/>
    <property type="match status" value="1"/>
</dbReference>
<feature type="compositionally biased region" description="Low complexity" evidence="10">
    <location>
        <begin position="384"/>
        <end position="405"/>
    </location>
</feature>
<dbReference type="GO" id="GO:0005886">
    <property type="term" value="C:plasma membrane"/>
    <property type="evidence" value="ECO:0007669"/>
    <property type="project" value="TreeGrafter"/>
</dbReference>
<feature type="transmembrane region" description="Helical" evidence="11">
    <location>
        <begin position="116"/>
        <end position="137"/>
    </location>
</feature>
<dbReference type="EMBL" id="JARJCM010000050">
    <property type="protein sequence ID" value="KAJ7035381.1"/>
    <property type="molecule type" value="Genomic_DNA"/>
</dbReference>
<reference evidence="12" key="1">
    <citation type="submission" date="2023-03" db="EMBL/GenBank/DDBJ databases">
        <title>Massive genome expansion in bonnet fungi (Mycena s.s.) driven by repeated elements and novel gene families across ecological guilds.</title>
        <authorList>
            <consortium name="Lawrence Berkeley National Laboratory"/>
            <person name="Harder C.B."/>
            <person name="Miyauchi S."/>
            <person name="Viragh M."/>
            <person name="Kuo A."/>
            <person name="Thoen E."/>
            <person name="Andreopoulos B."/>
            <person name="Lu D."/>
            <person name="Skrede I."/>
            <person name="Drula E."/>
            <person name="Henrissat B."/>
            <person name="Morin E."/>
            <person name="Kohler A."/>
            <person name="Barry K."/>
            <person name="LaButti K."/>
            <person name="Morin E."/>
            <person name="Salamov A."/>
            <person name="Lipzen A."/>
            <person name="Mereny Z."/>
            <person name="Hegedus B."/>
            <person name="Baldrian P."/>
            <person name="Stursova M."/>
            <person name="Weitz H."/>
            <person name="Taylor A."/>
            <person name="Grigoriev I.V."/>
            <person name="Nagy L.G."/>
            <person name="Martin F."/>
            <person name="Kauserud H."/>
        </authorList>
    </citation>
    <scope>NUCLEOTIDE SEQUENCE</scope>
    <source>
        <strain evidence="12">CBHHK200</strain>
    </source>
</reference>
<dbReference type="GO" id="GO:0000750">
    <property type="term" value="P:pheromone-dependent signal transduction involved in conjugation with cellular fusion"/>
    <property type="evidence" value="ECO:0007669"/>
    <property type="project" value="TreeGrafter"/>
</dbReference>
<feature type="transmembrane region" description="Helical" evidence="11">
    <location>
        <begin position="208"/>
        <end position="232"/>
    </location>
</feature>
<evidence type="ECO:0000313" key="13">
    <source>
        <dbReference type="Proteomes" id="UP001218188"/>
    </source>
</evidence>
<evidence type="ECO:0000256" key="6">
    <source>
        <dbReference type="ARBA" id="ARBA00023040"/>
    </source>
</evidence>
<keyword evidence="4 11" id="KW-0812">Transmembrane</keyword>
<evidence type="ECO:0000256" key="1">
    <source>
        <dbReference type="ARBA" id="ARBA00004141"/>
    </source>
</evidence>
<keyword evidence="9" id="KW-0807">Transducer</keyword>
<evidence type="ECO:0000256" key="7">
    <source>
        <dbReference type="ARBA" id="ARBA00023136"/>
    </source>
</evidence>
<evidence type="ECO:0000256" key="9">
    <source>
        <dbReference type="ARBA" id="ARBA00023224"/>
    </source>
</evidence>
<organism evidence="12 13">
    <name type="scientific">Mycena alexandri</name>
    <dbReference type="NCBI Taxonomy" id="1745969"/>
    <lineage>
        <taxon>Eukaryota</taxon>
        <taxon>Fungi</taxon>
        <taxon>Dikarya</taxon>
        <taxon>Basidiomycota</taxon>
        <taxon>Agaricomycotina</taxon>
        <taxon>Agaricomycetes</taxon>
        <taxon>Agaricomycetidae</taxon>
        <taxon>Agaricales</taxon>
        <taxon>Marasmiineae</taxon>
        <taxon>Mycenaceae</taxon>
        <taxon>Mycena</taxon>
    </lineage>
</organism>
<dbReference type="GO" id="GO:0004934">
    <property type="term" value="F:mating-type alpha-factor pheromone receptor activity"/>
    <property type="evidence" value="ECO:0007669"/>
    <property type="project" value="InterPro"/>
</dbReference>
<sequence length="445" mass="49708">MYFYTGAPNWVFSAFSFLGFVLSFIPLPWHLEAWNVGTCLYMIWTGLACLVFFINSIVWNGNIIDWSPAWCDISTHFLNGYNLAVPACCLCINRRLYQIGSVSTVTKTRADKRKAILVDLAIGLGLPLLQIPLQYVVQGHRYNIFEDVGCLGETYETPVAVVLFHLPPILVGCVSAVYCILSIRSFYNRRAEVKELLSGNNNLNLNRYVRLMCLASTDLFLGVPASTFVLWVNVKVVGLSPWISWDNTHSHFSRVASFPGILWRSDPFSAASLETTRWLAVGCAFIFFAYFGFADEAFKNYRCAFFTVAKRMGYSPSDQVLSAGSVHFKYPPMISARRSATLPVFIRKETARKDDMFDSVSDLGLDHVSNDKYLTDPTDYVKSTASTRSLSTSPTRTHTRPPSAADEVEIPSFHLPSDYPVDGPDPARASTRSTTVLPPDAAHMV</sequence>
<feature type="transmembrane region" description="Helical" evidence="11">
    <location>
        <begin position="7"/>
        <end position="27"/>
    </location>
</feature>
<comment type="similarity">
    <text evidence="2">Belongs to the G-protein coupled receptor 4 family.</text>
</comment>
<evidence type="ECO:0000256" key="11">
    <source>
        <dbReference type="SAM" id="Phobius"/>
    </source>
</evidence>
<evidence type="ECO:0000256" key="4">
    <source>
        <dbReference type="ARBA" id="ARBA00022692"/>
    </source>
</evidence>
<keyword evidence="6" id="KW-0297">G-protein coupled receptor</keyword>
<dbReference type="InterPro" id="IPR001499">
    <property type="entry name" value="GPCR_STE3"/>
</dbReference>
<keyword evidence="7 11" id="KW-0472">Membrane</keyword>
<feature type="region of interest" description="Disordered" evidence="10">
    <location>
        <begin position="384"/>
        <end position="445"/>
    </location>
</feature>
<evidence type="ECO:0000256" key="3">
    <source>
        <dbReference type="ARBA" id="ARBA00022507"/>
    </source>
</evidence>
<name>A0AAD6SYG4_9AGAR</name>
<dbReference type="PRINTS" id="PR00901">
    <property type="entry name" value="PHEROMONEBAR"/>
</dbReference>
<proteinExistence type="inferred from homology"/>
<gene>
    <name evidence="12" type="ORF">C8F04DRAFT_1344214</name>
</gene>
<feature type="transmembrane region" description="Helical" evidence="11">
    <location>
        <begin position="33"/>
        <end position="54"/>
    </location>
</feature>
<comment type="subcellular location">
    <subcellularLocation>
        <location evidence="1">Membrane</location>
        <topology evidence="1">Multi-pass membrane protein</topology>
    </subcellularLocation>
</comment>